<name>A0A379ATU1_AVIGA</name>
<dbReference type="PANTHER" id="PTHR12526:SF630">
    <property type="entry name" value="GLYCOSYLTRANSFERASE"/>
    <property type="match status" value="1"/>
</dbReference>
<dbReference type="GO" id="GO:0102710">
    <property type="term" value="F:D-inositol-3-phosphate glycosyltransferase activity"/>
    <property type="evidence" value="ECO:0007669"/>
    <property type="project" value="UniProtKB-EC"/>
</dbReference>
<dbReference type="Proteomes" id="UP000255113">
    <property type="component" value="Unassembled WGS sequence"/>
</dbReference>
<dbReference type="Pfam" id="PF00534">
    <property type="entry name" value="Glycos_transf_1"/>
    <property type="match status" value="1"/>
</dbReference>
<dbReference type="Gene3D" id="3.40.50.2000">
    <property type="entry name" value="Glycogen Phosphorylase B"/>
    <property type="match status" value="2"/>
</dbReference>
<evidence type="ECO:0000313" key="4">
    <source>
        <dbReference type="Proteomes" id="UP000255113"/>
    </source>
</evidence>
<dbReference type="SUPFAM" id="SSF53756">
    <property type="entry name" value="UDP-Glycosyltransferase/glycogen phosphorylase"/>
    <property type="match status" value="1"/>
</dbReference>
<keyword evidence="2" id="KW-0808">Transferase</keyword>
<dbReference type="EC" id="2.4.1.250" evidence="2"/>
<proteinExistence type="predicted"/>
<dbReference type="PANTHER" id="PTHR12526">
    <property type="entry name" value="GLYCOSYLTRANSFERASE"/>
    <property type="match status" value="1"/>
</dbReference>
<dbReference type="RefSeq" id="WP_103853873.1">
    <property type="nucleotide sequence ID" value="NZ_PQVJ01000019.1"/>
</dbReference>
<evidence type="ECO:0000313" key="3">
    <source>
        <dbReference type="EMBL" id="TDP29686.1"/>
    </source>
</evidence>
<gene>
    <name evidence="2" type="primary">mshA</name>
    <name evidence="3" type="ORF">EV689_102215</name>
    <name evidence="2" type="ORF">NCTC11188_00051</name>
</gene>
<evidence type="ECO:0000313" key="2">
    <source>
        <dbReference type="EMBL" id="SUB25735.1"/>
    </source>
</evidence>
<feature type="domain" description="Glycosyl transferase family 1" evidence="1">
    <location>
        <begin position="162"/>
        <end position="313"/>
    </location>
</feature>
<dbReference type="CDD" id="cd03801">
    <property type="entry name" value="GT4_PimA-like"/>
    <property type="match status" value="1"/>
</dbReference>
<dbReference type="Proteomes" id="UP000294683">
    <property type="component" value="Unassembled WGS sequence"/>
</dbReference>
<sequence>MNEIKPEILFINMAKGFGGGEFQTEQLMLALPEYKIYFFGKRNGKFIQKLRQYKNITVLNLFQLIKLVLSKKPLIIHAQDGRGAHIAGFLKLISGKSVVITRHVAFPFKRKSSTKSYKNADMLVGISEQVSHNLRELNSNVKTIYGCIKPLLENNEFEQTFFSKKNEKLSIAHIGNLQKVKNFELTIELAKNFPEILFYIVGSGELEQALKEQAKDLKNVIFIPFTSYIGSVFKNVDLQIVPSHSEGLGAVILEGYQYGVPAIANAVGGIPDIIENNKTGYLIKHNTPDSYQEVLKELLNNPEQLVELKANIKLYMQHNDFSAQNMAKQYAEIYHNLLAEKS</sequence>
<keyword evidence="5" id="KW-1185">Reference proteome</keyword>
<dbReference type="EMBL" id="SNXJ01000002">
    <property type="protein sequence ID" value="TDP29686.1"/>
    <property type="molecule type" value="Genomic_DNA"/>
</dbReference>
<reference evidence="2 4" key="1">
    <citation type="submission" date="2018-06" db="EMBL/GenBank/DDBJ databases">
        <authorList>
            <consortium name="Pathogen Informatics"/>
            <person name="Doyle S."/>
        </authorList>
    </citation>
    <scope>NUCLEOTIDE SEQUENCE [LARGE SCALE GENOMIC DNA]</scope>
    <source>
        <strain evidence="2 4">NCTC11188</strain>
    </source>
</reference>
<evidence type="ECO:0000259" key="1">
    <source>
        <dbReference type="Pfam" id="PF00534"/>
    </source>
</evidence>
<keyword evidence="2" id="KW-0328">Glycosyltransferase</keyword>
<reference evidence="3 5" key="2">
    <citation type="submission" date="2019-03" db="EMBL/GenBank/DDBJ databases">
        <title>Genomic Encyclopedia of Type Strains, Phase IV (KMG-IV): sequencing the most valuable type-strain genomes for metagenomic binning, comparative biology and taxonomic classification.</title>
        <authorList>
            <person name="Goeker M."/>
        </authorList>
    </citation>
    <scope>NUCLEOTIDE SEQUENCE [LARGE SCALE GENOMIC DNA]</scope>
    <source>
        <strain evidence="3 5">DSM 17481</strain>
    </source>
</reference>
<dbReference type="AlphaFoldDB" id="A0A379ATU1"/>
<dbReference type="GO" id="GO:1901135">
    <property type="term" value="P:carbohydrate derivative metabolic process"/>
    <property type="evidence" value="ECO:0007669"/>
    <property type="project" value="UniProtKB-ARBA"/>
</dbReference>
<protein>
    <submittedName>
        <fullName evidence="2">D-inositol-3-phosphate glycosyltransferase</fullName>
        <ecNumber evidence="2">2.4.1.250</ecNumber>
    </submittedName>
    <submittedName>
        <fullName evidence="3">Glycosyltransferase involved in cell wall biosynthesis</fullName>
    </submittedName>
</protein>
<accession>A0A379ATU1</accession>
<dbReference type="InterPro" id="IPR001296">
    <property type="entry name" value="Glyco_trans_1"/>
</dbReference>
<dbReference type="EMBL" id="UGSQ01000003">
    <property type="protein sequence ID" value="SUB25735.1"/>
    <property type="molecule type" value="Genomic_DNA"/>
</dbReference>
<evidence type="ECO:0000313" key="5">
    <source>
        <dbReference type="Proteomes" id="UP000294683"/>
    </source>
</evidence>
<organism evidence="2 4">
    <name type="scientific">Avibacterium gallinarum</name>
    <name type="common">Pasteurella gallinarum</name>
    <dbReference type="NCBI Taxonomy" id="755"/>
    <lineage>
        <taxon>Bacteria</taxon>
        <taxon>Pseudomonadati</taxon>
        <taxon>Pseudomonadota</taxon>
        <taxon>Gammaproteobacteria</taxon>
        <taxon>Pasteurellales</taxon>
        <taxon>Pasteurellaceae</taxon>
        <taxon>Avibacterium</taxon>
    </lineage>
</organism>